<proteinExistence type="predicted"/>
<dbReference type="STRING" id="3880.G7IYC7"/>
<reference evidence="1 3" key="2">
    <citation type="journal article" date="2014" name="BMC Genomics">
        <title>An improved genome release (version Mt4.0) for the model legume Medicago truncatula.</title>
        <authorList>
            <person name="Tang H."/>
            <person name="Krishnakumar V."/>
            <person name="Bidwell S."/>
            <person name="Rosen B."/>
            <person name="Chan A."/>
            <person name="Zhou S."/>
            <person name="Gentzbittel L."/>
            <person name="Childs K.L."/>
            <person name="Yandell M."/>
            <person name="Gundlach H."/>
            <person name="Mayer K.F."/>
            <person name="Schwartz D.C."/>
            <person name="Town C.D."/>
        </authorList>
    </citation>
    <scope>GENOME REANNOTATION</scope>
    <source>
        <strain evidence="2 3">cv. Jemalong A17</strain>
    </source>
</reference>
<dbReference type="GO" id="GO:0003677">
    <property type="term" value="F:DNA binding"/>
    <property type="evidence" value="ECO:0007669"/>
    <property type="project" value="UniProtKB-KW"/>
</dbReference>
<name>G7IYC7_MEDTR</name>
<keyword evidence="3" id="KW-1185">Reference proteome</keyword>
<dbReference type="Proteomes" id="UP000002051">
    <property type="component" value="Chromosome 3"/>
</dbReference>
<evidence type="ECO:0000313" key="1">
    <source>
        <dbReference type="EMBL" id="AES68259.1"/>
    </source>
</evidence>
<dbReference type="PaxDb" id="3880-AES68259"/>
<evidence type="ECO:0000313" key="3">
    <source>
        <dbReference type="Proteomes" id="UP000002051"/>
    </source>
</evidence>
<reference evidence="1 3" key="1">
    <citation type="journal article" date="2011" name="Nature">
        <title>The Medicago genome provides insight into the evolution of rhizobial symbioses.</title>
        <authorList>
            <person name="Young N.D."/>
            <person name="Debelle F."/>
            <person name="Oldroyd G.E."/>
            <person name="Geurts R."/>
            <person name="Cannon S.B."/>
            <person name="Udvardi M.K."/>
            <person name="Benedito V.A."/>
            <person name="Mayer K.F."/>
            <person name="Gouzy J."/>
            <person name="Schoof H."/>
            <person name="Van de Peer Y."/>
            <person name="Proost S."/>
            <person name="Cook D.R."/>
            <person name="Meyers B.C."/>
            <person name="Spannagl M."/>
            <person name="Cheung F."/>
            <person name="De Mita S."/>
            <person name="Krishnakumar V."/>
            <person name="Gundlach H."/>
            <person name="Zhou S."/>
            <person name="Mudge J."/>
            <person name="Bharti A.K."/>
            <person name="Murray J.D."/>
            <person name="Naoumkina M.A."/>
            <person name="Rosen B."/>
            <person name="Silverstein K.A."/>
            <person name="Tang H."/>
            <person name="Rombauts S."/>
            <person name="Zhao P.X."/>
            <person name="Zhou P."/>
            <person name="Barbe V."/>
            <person name="Bardou P."/>
            <person name="Bechner M."/>
            <person name="Bellec A."/>
            <person name="Berger A."/>
            <person name="Berges H."/>
            <person name="Bidwell S."/>
            <person name="Bisseling T."/>
            <person name="Choisne N."/>
            <person name="Couloux A."/>
            <person name="Denny R."/>
            <person name="Deshpande S."/>
            <person name="Dai X."/>
            <person name="Doyle J.J."/>
            <person name="Dudez A.M."/>
            <person name="Farmer A.D."/>
            <person name="Fouteau S."/>
            <person name="Franken C."/>
            <person name="Gibelin C."/>
            <person name="Gish J."/>
            <person name="Goldstein S."/>
            <person name="Gonzalez A.J."/>
            <person name="Green P.J."/>
            <person name="Hallab A."/>
            <person name="Hartog M."/>
            <person name="Hua A."/>
            <person name="Humphray S.J."/>
            <person name="Jeong D.H."/>
            <person name="Jing Y."/>
            <person name="Jocker A."/>
            <person name="Kenton S.M."/>
            <person name="Kim D.J."/>
            <person name="Klee K."/>
            <person name="Lai H."/>
            <person name="Lang C."/>
            <person name="Lin S."/>
            <person name="Macmil S.L."/>
            <person name="Magdelenat G."/>
            <person name="Matthews L."/>
            <person name="McCorrison J."/>
            <person name="Monaghan E.L."/>
            <person name="Mun J.H."/>
            <person name="Najar F.Z."/>
            <person name="Nicholson C."/>
            <person name="Noirot C."/>
            <person name="O'Bleness M."/>
            <person name="Paule C.R."/>
            <person name="Poulain J."/>
            <person name="Prion F."/>
            <person name="Qin B."/>
            <person name="Qu C."/>
            <person name="Retzel E.F."/>
            <person name="Riddle C."/>
            <person name="Sallet E."/>
            <person name="Samain S."/>
            <person name="Samson N."/>
            <person name="Sanders I."/>
            <person name="Saurat O."/>
            <person name="Scarpelli C."/>
            <person name="Schiex T."/>
            <person name="Segurens B."/>
            <person name="Severin A.J."/>
            <person name="Sherrier D.J."/>
            <person name="Shi R."/>
            <person name="Sims S."/>
            <person name="Singer S.R."/>
            <person name="Sinharoy S."/>
            <person name="Sterck L."/>
            <person name="Viollet A."/>
            <person name="Wang B.B."/>
            <person name="Wang K."/>
            <person name="Wang M."/>
            <person name="Wang X."/>
            <person name="Warfsmann J."/>
            <person name="Weissenbach J."/>
            <person name="White D.D."/>
            <person name="White J.D."/>
            <person name="Wiley G.B."/>
            <person name="Wincker P."/>
            <person name="Xing Y."/>
            <person name="Yang L."/>
            <person name="Yao Z."/>
            <person name="Ying F."/>
            <person name="Zhai J."/>
            <person name="Zhou L."/>
            <person name="Zuber A."/>
            <person name="Denarie J."/>
            <person name="Dixon R.A."/>
            <person name="May G.D."/>
            <person name="Schwartz D.C."/>
            <person name="Rogers J."/>
            <person name="Quetier F."/>
            <person name="Town C.D."/>
            <person name="Roe B.A."/>
        </authorList>
    </citation>
    <scope>NUCLEOTIDE SEQUENCE [LARGE SCALE GENOMIC DNA]</scope>
    <source>
        <strain evidence="1">A17</strain>
        <strain evidence="2 3">cv. Jemalong A17</strain>
    </source>
</reference>
<dbReference type="PANTHER" id="PTHR46328:SF30">
    <property type="entry name" value="OS04G0641500 PROTEIN"/>
    <property type="match status" value="1"/>
</dbReference>
<reference evidence="2" key="3">
    <citation type="submission" date="2015-04" db="UniProtKB">
        <authorList>
            <consortium name="EnsemblPlants"/>
        </authorList>
    </citation>
    <scope>IDENTIFICATION</scope>
    <source>
        <strain evidence="2">cv. Jemalong A17</strain>
    </source>
</reference>
<gene>
    <name evidence="1" type="ordered locus">MTR_3g005220</name>
</gene>
<accession>G7IYC7</accession>
<dbReference type="EnsemblPlants" id="AES68259">
    <property type="protein sequence ID" value="AES68259"/>
    <property type="gene ID" value="MTR_3g005220"/>
</dbReference>
<sequence length="160" mass="18055">MYKVLSILCNSILLVTILMSSHFHITGLCVLLADQEMTDMHENTTMPGCDDDILESALDADPLNDRLSSEIPSEPFEGMDFASIEDVKNYYVRYAKSKGFSFRMGKSRTNGMVIGQEIVCSKEGLLQLCAGNYRRIIAIFNKITVMMQWKLPHIGYLAFL</sequence>
<protein>
    <submittedName>
        <fullName evidence="1">FAR1 DNA-binding domain protein</fullName>
    </submittedName>
</protein>
<dbReference type="EMBL" id="CM001219">
    <property type="protein sequence ID" value="AES68259.1"/>
    <property type="molecule type" value="Genomic_DNA"/>
</dbReference>
<evidence type="ECO:0000313" key="2">
    <source>
        <dbReference type="EnsemblPlants" id="AES68259"/>
    </source>
</evidence>
<keyword evidence="1" id="KW-0238">DNA-binding</keyword>
<dbReference type="HOGENOM" id="CLU_1654759_0_0_1"/>
<dbReference type="PANTHER" id="PTHR46328">
    <property type="entry name" value="FAR-RED IMPAIRED RESPONSIVE (FAR1) FAMILY PROTEIN-RELATED"/>
    <property type="match status" value="1"/>
</dbReference>
<organism evidence="1 3">
    <name type="scientific">Medicago truncatula</name>
    <name type="common">Barrel medic</name>
    <name type="synonym">Medicago tribuloides</name>
    <dbReference type="NCBI Taxonomy" id="3880"/>
    <lineage>
        <taxon>Eukaryota</taxon>
        <taxon>Viridiplantae</taxon>
        <taxon>Streptophyta</taxon>
        <taxon>Embryophyta</taxon>
        <taxon>Tracheophyta</taxon>
        <taxon>Spermatophyta</taxon>
        <taxon>Magnoliopsida</taxon>
        <taxon>eudicotyledons</taxon>
        <taxon>Gunneridae</taxon>
        <taxon>Pentapetalae</taxon>
        <taxon>rosids</taxon>
        <taxon>fabids</taxon>
        <taxon>Fabales</taxon>
        <taxon>Fabaceae</taxon>
        <taxon>Papilionoideae</taxon>
        <taxon>50 kb inversion clade</taxon>
        <taxon>NPAAA clade</taxon>
        <taxon>Hologalegina</taxon>
        <taxon>IRL clade</taxon>
        <taxon>Trifolieae</taxon>
        <taxon>Medicago</taxon>
    </lineage>
</organism>
<dbReference type="AlphaFoldDB" id="G7IYC7"/>